<feature type="transmembrane region" description="Helical" evidence="1">
    <location>
        <begin position="6"/>
        <end position="24"/>
    </location>
</feature>
<dbReference type="RefSeq" id="WP_159369040.1">
    <property type="nucleotide sequence ID" value="NZ_WMEO01000012.1"/>
</dbReference>
<keyword evidence="1" id="KW-1133">Transmembrane helix</keyword>
<dbReference type="Proteomes" id="UP000460194">
    <property type="component" value="Unassembled WGS sequence"/>
</dbReference>
<name>A0A6B1I7L6_9EURY</name>
<evidence type="ECO:0000313" key="2">
    <source>
        <dbReference type="EMBL" id="MYL16762.1"/>
    </source>
</evidence>
<accession>A0A6B1I7L6</accession>
<dbReference type="EMBL" id="WMEO01000012">
    <property type="protein sequence ID" value="MYL16762.1"/>
    <property type="molecule type" value="Genomic_DNA"/>
</dbReference>
<comment type="caution">
    <text evidence="2">The sequence shown here is derived from an EMBL/GenBank/DDBJ whole genome shotgun (WGS) entry which is preliminary data.</text>
</comment>
<reference evidence="2 3" key="1">
    <citation type="submission" date="2019-11" db="EMBL/GenBank/DDBJ databases">
        <title>Genome sequences of 17 halophilic strains isolated from different environments.</title>
        <authorList>
            <person name="Furrow R.E."/>
        </authorList>
    </citation>
    <scope>NUCLEOTIDE SEQUENCE [LARGE SCALE GENOMIC DNA]</scope>
    <source>
        <strain evidence="2 3">22517_05_Cabo</strain>
    </source>
</reference>
<sequence length="112" mass="11900">MFIYVSEFPVPIIAVCVSTVVWRVMLPEEPAPVRGALAGIVSAFGTLIVLGVLQGVVNSLEAIFDGALNDVVSEFIIAFAVIALWGSLFSAILIAPLGVIGGYGYERYLAQR</sequence>
<evidence type="ECO:0008006" key="4">
    <source>
        <dbReference type="Google" id="ProtNLM"/>
    </source>
</evidence>
<proteinExistence type="predicted"/>
<evidence type="ECO:0000313" key="3">
    <source>
        <dbReference type="Proteomes" id="UP000460194"/>
    </source>
</evidence>
<feature type="transmembrane region" description="Helical" evidence="1">
    <location>
        <begin position="76"/>
        <end position="105"/>
    </location>
</feature>
<protein>
    <recommendedName>
        <fullName evidence="4">DUF5518 domain-containing protein</fullName>
    </recommendedName>
</protein>
<evidence type="ECO:0000256" key="1">
    <source>
        <dbReference type="SAM" id="Phobius"/>
    </source>
</evidence>
<keyword evidence="1" id="KW-0812">Transmembrane</keyword>
<keyword evidence="1" id="KW-0472">Membrane</keyword>
<organism evidence="2 3">
    <name type="scientific">Halorubrum distributum</name>
    <dbReference type="NCBI Taxonomy" id="29283"/>
    <lineage>
        <taxon>Archaea</taxon>
        <taxon>Methanobacteriati</taxon>
        <taxon>Methanobacteriota</taxon>
        <taxon>Stenosarchaea group</taxon>
        <taxon>Halobacteria</taxon>
        <taxon>Halobacteriales</taxon>
        <taxon>Haloferacaceae</taxon>
        <taxon>Halorubrum</taxon>
        <taxon>Halorubrum distributum group</taxon>
    </lineage>
</organism>
<feature type="transmembrane region" description="Helical" evidence="1">
    <location>
        <begin position="36"/>
        <end position="56"/>
    </location>
</feature>
<gene>
    <name evidence="2" type="ORF">GLW36_08895</name>
</gene>
<dbReference type="AlphaFoldDB" id="A0A6B1I7L6"/>